<evidence type="ECO:0000256" key="1">
    <source>
        <dbReference type="SAM" id="Phobius"/>
    </source>
</evidence>
<accession>A0A8D8E5L4</accession>
<feature type="transmembrane region" description="Helical" evidence="1">
    <location>
        <begin position="57"/>
        <end position="78"/>
    </location>
</feature>
<dbReference type="AlphaFoldDB" id="A0A8D8E5L4"/>
<reference evidence="2" key="1">
    <citation type="submission" date="2021-05" db="EMBL/GenBank/DDBJ databases">
        <authorList>
            <person name="Alioto T."/>
            <person name="Alioto T."/>
            <person name="Gomez Garrido J."/>
        </authorList>
    </citation>
    <scope>NUCLEOTIDE SEQUENCE</scope>
</reference>
<keyword evidence="1" id="KW-0472">Membrane</keyword>
<proteinExistence type="predicted"/>
<organism evidence="2">
    <name type="scientific">Culex pipiens</name>
    <name type="common">House mosquito</name>
    <dbReference type="NCBI Taxonomy" id="7175"/>
    <lineage>
        <taxon>Eukaryota</taxon>
        <taxon>Metazoa</taxon>
        <taxon>Ecdysozoa</taxon>
        <taxon>Arthropoda</taxon>
        <taxon>Hexapoda</taxon>
        <taxon>Insecta</taxon>
        <taxon>Pterygota</taxon>
        <taxon>Neoptera</taxon>
        <taxon>Endopterygota</taxon>
        <taxon>Diptera</taxon>
        <taxon>Nematocera</taxon>
        <taxon>Culicoidea</taxon>
        <taxon>Culicidae</taxon>
        <taxon>Culicinae</taxon>
        <taxon>Culicini</taxon>
        <taxon>Culex</taxon>
        <taxon>Culex</taxon>
    </lineage>
</organism>
<dbReference type="EMBL" id="HBUE01292259">
    <property type="protein sequence ID" value="CAG6574617.1"/>
    <property type="molecule type" value="Transcribed_RNA"/>
</dbReference>
<evidence type="ECO:0000313" key="2">
    <source>
        <dbReference type="EMBL" id="CAG6522979.1"/>
    </source>
</evidence>
<dbReference type="EMBL" id="HBUE01186518">
    <property type="protein sequence ID" value="CAG6522979.1"/>
    <property type="molecule type" value="Transcribed_RNA"/>
</dbReference>
<protein>
    <submittedName>
        <fullName evidence="2">(northern house mosquito) hypothetical protein</fullName>
    </submittedName>
</protein>
<keyword evidence="1" id="KW-0812">Transmembrane</keyword>
<dbReference type="EMBL" id="HBUE01100193">
    <property type="protein sequence ID" value="CAG6484949.1"/>
    <property type="molecule type" value="Transcribed_RNA"/>
</dbReference>
<keyword evidence="1" id="KW-1133">Transmembrane helix</keyword>
<name>A0A8D8E5L4_CULPI</name>
<sequence length="102" mass="11595">MPVKGAVVTRTRDFWPRVLLCIGTKLCRPGVNVNSSGRVLCALIKKWLPLTRVCVRVRIFSTLISIQLIVCLFLCRFVHQGFFSPRFLCPSHLFMSLATCQL</sequence>